<evidence type="ECO:0000313" key="1">
    <source>
        <dbReference type="EMBL" id="AIT14264.1"/>
    </source>
</evidence>
<organism evidence="1 2">
    <name type="scientific">Escherichia phage 121Q</name>
    <dbReference type="NCBI Taxonomy" id="1555202"/>
    <lineage>
        <taxon>Viruses</taxon>
        <taxon>Duplodnaviria</taxon>
        <taxon>Heunggongvirae</taxon>
        <taxon>Uroviricota</taxon>
        <taxon>Caudoviricetes</taxon>
        <taxon>Asteriusvirus</taxon>
        <taxon>Asteriusvirus av121Q</taxon>
    </lineage>
</organism>
<keyword evidence="2" id="KW-1185">Reference proteome</keyword>
<sequence length="150" mass="17556">MSLQSALEKAKELHGYFEDIKAGKFKEVYKAENGNYYKDEMYNNSVGVRVILGLNSNSPVSYSEYNRDAEFISYVENGSIRFINRQKPLTLNCEVLNGPWNSEEYYFQNSTVYDDEVLEALVIMWYFKSVSCPRFYLDFEDLRKVPEGIE</sequence>
<reference evidence="1 2" key="1">
    <citation type="submission" date="2014-09" db="EMBL/GenBank/DDBJ databases">
        <authorList>
            <person name="Lapin J.S."/>
            <person name="Pope W.H."/>
            <person name="Hua J."/>
            <person name="Ford M.E."/>
            <person name="Conway J.F."/>
            <person name="Hatfull G.F."/>
            <person name="Hendrix R.W."/>
        </authorList>
    </citation>
    <scope>NUCLEOTIDE SEQUENCE [LARGE SCALE GENOMIC DNA]</scope>
</reference>
<dbReference type="EMBL" id="KM507819">
    <property type="protein sequence ID" value="AIT14264.1"/>
    <property type="molecule type" value="Genomic_DNA"/>
</dbReference>
<accession>A0A097EXT2</accession>
<proteinExistence type="predicted"/>
<protein>
    <submittedName>
        <fullName evidence="1">Uncharacterized protein</fullName>
    </submittedName>
</protein>
<dbReference type="RefSeq" id="YP_009101961.1">
    <property type="nucleotide sequence ID" value="NC_025447.1"/>
</dbReference>
<gene>
    <name evidence="1" type="primary">374</name>
    <name evidence="1" type="ORF">PBI_121Q_374</name>
</gene>
<dbReference type="Proteomes" id="UP000029889">
    <property type="component" value="Segment"/>
</dbReference>
<evidence type="ECO:0000313" key="2">
    <source>
        <dbReference type="Proteomes" id="UP000029889"/>
    </source>
</evidence>
<dbReference type="GeneID" id="22111414"/>
<dbReference type="KEGG" id="vg:22111414"/>
<name>A0A097EXT2_9CAUD</name>